<organism evidence="4 5">
    <name type="scientific">Salipiger abyssi</name>
    <dbReference type="NCBI Taxonomy" id="1250539"/>
    <lineage>
        <taxon>Bacteria</taxon>
        <taxon>Pseudomonadati</taxon>
        <taxon>Pseudomonadota</taxon>
        <taxon>Alphaproteobacteria</taxon>
        <taxon>Rhodobacterales</taxon>
        <taxon>Roseobacteraceae</taxon>
        <taxon>Salipiger</taxon>
    </lineage>
</organism>
<dbReference type="InterPro" id="IPR007419">
    <property type="entry name" value="BFD-like_2Fe2S-bd_dom"/>
</dbReference>
<dbReference type="PRINTS" id="PR00469">
    <property type="entry name" value="PNDRDTASEII"/>
</dbReference>
<dbReference type="RefSeq" id="WP_076694368.1">
    <property type="nucleotide sequence ID" value="NZ_CP015090.1"/>
</dbReference>
<feature type="domain" description="BFD-like [2Fe-2S]-binding" evidence="2">
    <location>
        <begin position="373"/>
        <end position="425"/>
    </location>
</feature>
<dbReference type="PANTHER" id="PTHR42949">
    <property type="entry name" value="ANAEROBIC GLYCEROL-3-PHOSPHATE DEHYDROGENASE SUBUNIT B"/>
    <property type="match status" value="1"/>
</dbReference>
<name>A0A1P8UMF7_9RHOB</name>
<dbReference type="PANTHER" id="PTHR42949:SF3">
    <property type="entry name" value="ANAEROBIC GLYCEROL-3-PHOSPHATE DEHYDROGENASE SUBUNIT B"/>
    <property type="match status" value="1"/>
</dbReference>
<accession>A0A1P8UMF7</accession>
<feature type="domain" description="FAD/NAD(P)-binding" evidence="3">
    <location>
        <begin position="5"/>
        <end position="318"/>
    </location>
</feature>
<evidence type="ECO:0000313" key="4">
    <source>
        <dbReference type="EMBL" id="APZ50576.1"/>
    </source>
</evidence>
<sequence>MSRQDLCIIGAGPAGMAAAVAARQNGLSVTVLDEAPRPGGQIYRDITRAPEPRQALLGPDYRAGAGLAQAFAKSGCTHLAGATVWHIEQDGAGFALSYSMAEGSRVVEADALIVATGALERPMPLPGWTLPGVTTTGALQILMKSAGVLAESPVLVGSGPLQLLLAAQLVAAGRPPRAIVETVPAENMRHALKHLPRALRGAGYLVKGAGLLARLRRAGVPIYRDARDIVLEGEDRLEAVSFTIRGRAHRIETGSAGLHHGVVPNPQVTRLMRCEHRWHEGQRAFVPVCDAYGESSVPGLFVAGDGAGIRGARSAALAGRLAALRVAERAGQAVSPEIVKLRRAMARDAAVRPFLETLYAPCAQALSPAEDTLVCRCEEVTAGQIRAAAKANAPGPNQVKSFLRTGMGPCQGRVCGLAVTALLAESSGRSPDETGYFRIRPPLKPLSLSELAEFVPQEE</sequence>
<dbReference type="SUPFAM" id="SSF51905">
    <property type="entry name" value="FAD/NAD(P)-binding domain"/>
    <property type="match status" value="1"/>
</dbReference>
<gene>
    <name evidence="4" type="ORF">Ga0080574_TMP242</name>
</gene>
<geneLocation type="plasmid" evidence="5">
    <name>ppaby2</name>
</geneLocation>
<dbReference type="AlphaFoldDB" id="A0A1P8UMF7"/>
<dbReference type="Gene3D" id="3.50.50.60">
    <property type="entry name" value="FAD/NAD(P)-binding domain"/>
    <property type="match status" value="2"/>
</dbReference>
<dbReference type="Pfam" id="PF07992">
    <property type="entry name" value="Pyr_redox_2"/>
    <property type="match status" value="1"/>
</dbReference>
<keyword evidence="4" id="KW-0614">Plasmid</keyword>
<dbReference type="InterPro" id="IPR041854">
    <property type="entry name" value="BFD-like_2Fe2S-bd_dom_sf"/>
</dbReference>
<protein>
    <submittedName>
        <fullName evidence="4">NAD(FAD)-dependent dehydrogenase</fullName>
    </submittedName>
</protein>
<dbReference type="PIRSF" id="PIRSF037495">
    <property type="entry name" value="Opine_OX_OoxA/HcnB"/>
    <property type="match status" value="1"/>
</dbReference>
<dbReference type="InterPro" id="IPR023753">
    <property type="entry name" value="FAD/NAD-binding_dom"/>
</dbReference>
<evidence type="ECO:0000259" key="3">
    <source>
        <dbReference type="Pfam" id="PF07992"/>
    </source>
</evidence>
<dbReference type="PRINTS" id="PR00368">
    <property type="entry name" value="FADPNR"/>
</dbReference>
<dbReference type="InterPro" id="IPR036188">
    <property type="entry name" value="FAD/NAD-bd_sf"/>
</dbReference>
<dbReference type="Proteomes" id="UP000187059">
    <property type="component" value="Plasmid pPABY2"/>
</dbReference>
<dbReference type="GO" id="GO:0016491">
    <property type="term" value="F:oxidoreductase activity"/>
    <property type="evidence" value="ECO:0007669"/>
    <property type="project" value="UniProtKB-KW"/>
</dbReference>
<dbReference type="EMBL" id="CP015090">
    <property type="protein sequence ID" value="APZ50576.1"/>
    <property type="molecule type" value="Genomic_DNA"/>
</dbReference>
<proteinExistence type="predicted"/>
<dbReference type="Gene3D" id="1.10.10.1100">
    <property type="entry name" value="BFD-like [2Fe-2S]-binding domain"/>
    <property type="match status" value="1"/>
</dbReference>
<dbReference type="CDD" id="cd19946">
    <property type="entry name" value="GlpA-like_Fer2_BFD-like"/>
    <property type="match status" value="1"/>
</dbReference>
<evidence type="ECO:0000256" key="1">
    <source>
        <dbReference type="ARBA" id="ARBA00023002"/>
    </source>
</evidence>
<evidence type="ECO:0000313" key="5">
    <source>
        <dbReference type="Proteomes" id="UP000187059"/>
    </source>
</evidence>
<reference evidence="4 5" key="1">
    <citation type="submission" date="2016-04" db="EMBL/GenBank/DDBJ databases">
        <title>Deep-sea bacteria in the southern Pacific.</title>
        <authorList>
            <person name="Tang K."/>
        </authorList>
    </citation>
    <scope>NUCLEOTIDE SEQUENCE [LARGE SCALE GENOMIC DNA]</scope>
    <source>
        <strain evidence="4 5">JLT2014</strain>
        <plasmid evidence="5">ppaby2</plasmid>
    </source>
</reference>
<dbReference type="Pfam" id="PF04324">
    <property type="entry name" value="Fer2_BFD"/>
    <property type="match status" value="1"/>
</dbReference>
<keyword evidence="5" id="KW-1185">Reference proteome</keyword>
<keyword evidence="1" id="KW-0560">Oxidoreductase</keyword>
<evidence type="ECO:0000259" key="2">
    <source>
        <dbReference type="Pfam" id="PF04324"/>
    </source>
</evidence>
<dbReference type="InterPro" id="IPR051691">
    <property type="entry name" value="Metab_Enz_Cyan_OpOx_G3PDH"/>
</dbReference>
<dbReference type="KEGG" id="paby:Ga0080574_TMP242"/>
<dbReference type="OrthoDB" id="9801699at2"/>
<dbReference type="InterPro" id="IPR017224">
    <property type="entry name" value="Opine_Oxase_asu/HCN_bsu"/>
</dbReference>